<keyword evidence="9" id="KW-1185">Reference proteome</keyword>
<feature type="compositionally biased region" description="Low complexity" evidence="6">
    <location>
        <begin position="18"/>
        <end position="35"/>
    </location>
</feature>
<keyword evidence="4 7" id="KW-1133">Transmembrane helix</keyword>
<reference evidence="8" key="1">
    <citation type="submission" date="2023-10" db="EMBL/GenBank/DDBJ databases">
        <title>Genome assembly of Pristionchus species.</title>
        <authorList>
            <person name="Yoshida K."/>
            <person name="Sommer R.J."/>
        </authorList>
    </citation>
    <scope>NUCLEOTIDE SEQUENCE</scope>
    <source>
        <strain evidence="8">RS0144</strain>
    </source>
</reference>
<evidence type="ECO:0000256" key="1">
    <source>
        <dbReference type="ARBA" id="ARBA00004141"/>
    </source>
</evidence>
<dbReference type="GO" id="GO:0071786">
    <property type="term" value="P:endoplasmic reticulum tubular network organization"/>
    <property type="evidence" value="ECO:0007669"/>
    <property type="project" value="TreeGrafter"/>
</dbReference>
<feature type="transmembrane region" description="Helical" evidence="7">
    <location>
        <begin position="191"/>
        <end position="215"/>
    </location>
</feature>
<dbReference type="EMBL" id="BTSX01000003">
    <property type="protein sequence ID" value="GMS91532.1"/>
    <property type="molecule type" value="Genomic_DNA"/>
</dbReference>
<evidence type="ECO:0000256" key="4">
    <source>
        <dbReference type="ARBA" id="ARBA00022989"/>
    </source>
</evidence>
<gene>
    <name evidence="8" type="ORF">PENTCL1PPCAC_13707</name>
</gene>
<evidence type="ECO:0008006" key="10">
    <source>
        <dbReference type="Google" id="ProtNLM"/>
    </source>
</evidence>
<dbReference type="AlphaFoldDB" id="A0AAV5TB29"/>
<dbReference type="PANTHER" id="PTHR12703:SF4">
    <property type="entry name" value="TRANSMEMBRANE PROTEIN 33"/>
    <property type="match status" value="1"/>
</dbReference>
<dbReference type="GO" id="GO:0016020">
    <property type="term" value="C:membrane"/>
    <property type="evidence" value="ECO:0007669"/>
    <property type="project" value="UniProtKB-SubCell"/>
</dbReference>
<keyword evidence="5 7" id="KW-0472">Membrane</keyword>
<accession>A0AAV5TB29</accession>
<keyword evidence="3 7" id="KW-0812">Transmembrane</keyword>
<dbReference type="GO" id="GO:0005783">
    <property type="term" value="C:endoplasmic reticulum"/>
    <property type="evidence" value="ECO:0007669"/>
    <property type="project" value="TreeGrafter"/>
</dbReference>
<feature type="compositionally biased region" description="Basic and acidic residues" evidence="6">
    <location>
        <begin position="1"/>
        <end position="14"/>
    </location>
</feature>
<dbReference type="PANTHER" id="PTHR12703">
    <property type="entry name" value="TRANSMEMBRANE PROTEIN 33"/>
    <property type="match status" value="1"/>
</dbReference>
<evidence type="ECO:0000256" key="5">
    <source>
        <dbReference type="ARBA" id="ARBA00023136"/>
    </source>
</evidence>
<proteinExistence type="inferred from homology"/>
<comment type="subcellular location">
    <subcellularLocation>
        <location evidence="1">Membrane</location>
        <topology evidence="1">Multi-pass membrane protein</topology>
    </subcellularLocation>
</comment>
<feature type="transmembrane region" description="Helical" evidence="7">
    <location>
        <begin position="56"/>
        <end position="73"/>
    </location>
</feature>
<comment type="caution">
    <text evidence="8">The sequence shown here is derived from an EMBL/GenBank/DDBJ whole genome shotgun (WGS) entry which is preliminary data.</text>
</comment>
<name>A0AAV5TB29_9BILA</name>
<evidence type="ECO:0000313" key="9">
    <source>
        <dbReference type="Proteomes" id="UP001432027"/>
    </source>
</evidence>
<dbReference type="GO" id="GO:0061024">
    <property type="term" value="P:membrane organization"/>
    <property type="evidence" value="ECO:0007669"/>
    <property type="project" value="TreeGrafter"/>
</dbReference>
<comment type="similarity">
    <text evidence="2">Belongs to the PER33/POM33 family.</text>
</comment>
<feature type="region of interest" description="Disordered" evidence="6">
    <location>
        <begin position="1"/>
        <end position="35"/>
    </location>
</feature>
<sequence length="273" mass="30180">MVEIREESSTRNGEDEQPSTSSSASSGAGSGPTNANYGTMTLSEFVKTRTMDCTMFATRLLTLFFAFSYFIPGPNDADAYYYKALAAAAATNALRLQQRLGGVTLSREFLQRLIAEDSAHYLFYSIVFLTTGSVTMALLPITLYAALHAANFAVVIMQNTGRANSSFCLKLQNICSTQTQNCLGIVACTEIFIVPLLVSLIFIGKASLFVPFVYYRFLSMRYSSRRNPYTRQAFYQMRVSLQQISYSPSCPTLVANLINRAVMIISNLAPPTY</sequence>
<evidence type="ECO:0000256" key="7">
    <source>
        <dbReference type="SAM" id="Phobius"/>
    </source>
</evidence>
<evidence type="ECO:0000313" key="8">
    <source>
        <dbReference type="EMBL" id="GMS91532.1"/>
    </source>
</evidence>
<evidence type="ECO:0000256" key="2">
    <source>
        <dbReference type="ARBA" id="ARBA00007322"/>
    </source>
</evidence>
<dbReference type="InterPro" id="IPR051645">
    <property type="entry name" value="PER33/POM33_regulator"/>
</dbReference>
<evidence type="ECO:0000256" key="6">
    <source>
        <dbReference type="SAM" id="MobiDB-lite"/>
    </source>
</evidence>
<protein>
    <recommendedName>
        <fullName evidence="10">G protein-coupled receptor</fullName>
    </recommendedName>
</protein>
<evidence type="ECO:0000256" key="3">
    <source>
        <dbReference type="ARBA" id="ARBA00022692"/>
    </source>
</evidence>
<dbReference type="Proteomes" id="UP001432027">
    <property type="component" value="Unassembled WGS sequence"/>
</dbReference>
<dbReference type="Pfam" id="PF03661">
    <property type="entry name" value="TMEM33_Pom33"/>
    <property type="match status" value="1"/>
</dbReference>
<organism evidence="8 9">
    <name type="scientific">Pristionchus entomophagus</name>
    <dbReference type="NCBI Taxonomy" id="358040"/>
    <lineage>
        <taxon>Eukaryota</taxon>
        <taxon>Metazoa</taxon>
        <taxon>Ecdysozoa</taxon>
        <taxon>Nematoda</taxon>
        <taxon>Chromadorea</taxon>
        <taxon>Rhabditida</taxon>
        <taxon>Rhabditina</taxon>
        <taxon>Diplogasteromorpha</taxon>
        <taxon>Diplogasteroidea</taxon>
        <taxon>Neodiplogasteridae</taxon>
        <taxon>Pristionchus</taxon>
    </lineage>
</organism>
<dbReference type="InterPro" id="IPR005344">
    <property type="entry name" value="TMEM33/Pom33"/>
</dbReference>
<feature type="transmembrane region" description="Helical" evidence="7">
    <location>
        <begin position="121"/>
        <end position="147"/>
    </location>
</feature>